<dbReference type="Proteomes" id="UP000616608">
    <property type="component" value="Unassembled WGS sequence"/>
</dbReference>
<dbReference type="Gene3D" id="1.20.1740.10">
    <property type="entry name" value="Amino acid/polyamine transporter I"/>
    <property type="match status" value="1"/>
</dbReference>
<feature type="transmembrane region" description="Helical" evidence="9">
    <location>
        <begin position="231"/>
        <end position="256"/>
    </location>
</feature>
<keyword evidence="4 9" id="KW-1003">Cell membrane</keyword>
<keyword evidence="5 9" id="KW-0812">Transmembrane</keyword>
<dbReference type="PROSITE" id="PS00873">
    <property type="entry name" value="NA_ALANINE_SYMP"/>
    <property type="match status" value="1"/>
</dbReference>
<reference evidence="10" key="2">
    <citation type="submission" date="2020-09" db="EMBL/GenBank/DDBJ databases">
        <authorList>
            <person name="Sun Q."/>
            <person name="Zhou Y."/>
        </authorList>
    </citation>
    <scope>NUCLEOTIDE SEQUENCE</scope>
    <source>
        <strain evidence="10">CGMCC 1.15760</strain>
    </source>
</reference>
<evidence type="ECO:0000256" key="1">
    <source>
        <dbReference type="ARBA" id="ARBA00004651"/>
    </source>
</evidence>
<comment type="similarity">
    <text evidence="2 9">Belongs to the alanine or glycine:cation symporter (AGCS) (TC 2.A.25) family.</text>
</comment>
<protein>
    <submittedName>
        <fullName evidence="10">Sodium/proton-dependent alanine carrier protein YrbD</fullName>
    </submittedName>
</protein>
<dbReference type="PANTHER" id="PTHR30330">
    <property type="entry name" value="AGSS FAMILY TRANSPORTER, SODIUM-ALANINE"/>
    <property type="match status" value="1"/>
</dbReference>
<sequence>MESFLTTIYDALWGPILIYGILVIGLMYTIITRFVQVRLVKDSVKLMFAGEKSDSGISSFEALSLALSGRVGTGNIVGTATAIAFGGPGAIFWMWVTAFIGAATAFVESTLAQIYKEENNGVYRGGPAYYIEKGTGQRWFGMIFAFTAIIATAMLMTGVQANAIASATKNAFGITPAITGIVLVLVLGFIIIGGVRRIAKAATLIVPFMAIAYILLALVIIAMNISEVPAVFGLIVRSAFSVDATFGGLIGSAIAWGVKRAIFSNEAGQGNGAHPAAAAEVSHPVKQGLVQSFSVYIDTLLVCSATAFMILFMGTYNVQEGNESGPYIVEHVPGHSYTEYTQIAVDSAFTSLHGFGSAFVAIALFFFAFTTIMSYYYISETNVAYLMRGKAQGKGVFFVKIIVLAAAYFGSVRTAQTAWLIGDIGLGMMVWVNIIGMLLLSKPAIIALKDYERQRKQGIDPQFDPQALGIQKADFWVQRNQKK</sequence>
<evidence type="ECO:0000256" key="7">
    <source>
        <dbReference type="ARBA" id="ARBA00022989"/>
    </source>
</evidence>
<evidence type="ECO:0000313" key="10">
    <source>
        <dbReference type="EMBL" id="GGG30347.1"/>
    </source>
</evidence>
<comment type="subcellular location">
    <subcellularLocation>
        <location evidence="1 9">Cell membrane</location>
        <topology evidence="1 9">Multi-pass membrane protein</topology>
    </subcellularLocation>
</comment>
<name>A0A917LJC9_9BACI</name>
<feature type="transmembrane region" description="Helical" evidence="9">
    <location>
        <begin position="204"/>
        <end position="225"/>
    </location>
</feature>
<proteinExistence type="inferred from homology"/>
<evidence type="ECO:0000256" key="2">
    <source>
        <dbReference type="ARBA" id="ARBA00009261"/>
    </source>
</evidence>
<reference evidence="10" key="1">
    <citation type="journal article" date="2014" name="Int. J. Syst. Evol. Microbiol.">
        <title>Complete genome sequence of Corynebacterium casei LMG S-19264T (=DSM 44701T), isolated from a smear-ripened cheese.</title>
        <authorList>
            <consortium name="US DOE Joint Genome Institute (JGI-PGF)"/>
            <person name="Walter F."/>
            <person name="Albersmeier A."/>
            <person name="Kalinowski J."/>
            <person name="Ruckert C."/>
        </authorList>
    </citation>
    <scope>NUCLEOTIDE SEQUENCE</scope>
    <source>
        <strain evidence="10">CGMCC 1.15760</strain>
    </source>
</reference>
<keyword evidence="7 9" id="KW-1133">Transmembrane helix</keyword>
<dbReference type="Pfam" id="PF01235">
    <property type="entry name" value="Na_Ala_symp"/>
    <property type="match status" value="1"/>
</dbReference>
<dbReference type="PRINTS" id="PR00175">
    <property type="entry name" value="NAALASMPORT"/>
</dbReference>
<feature type="transmembrane region" description="Helical" evidence="9">
    <location>
        <begin position="295"/>
        <end position="316"/>
    </location>
</feature>
<dbReference type="FunFam" id="1.20.1740.10:FF:000004">
    <property type="entry name" value="Sodium:alanine symporter family protein"/>
    <property type="match status" value="1"/>
</dbReference>
<evidence type="ECO:0000256" key="8">
    <source>
        <dbReference type="ARBA" id="ARBA00023136"/>
    </source>
</evidence>
<feature type="transmembrane region" description="Helical" evidence="9">
    <location>
        <begin position="12"/>
        <end position="31"/>
    </location>
</feature>
<dbReference type="GO" id="GO:0005886">
    <property type="term" value="C:plasma membrane"/>
    <property type="evidence" value="ECO:0007669"/>
    <property type="project" value="UniProtKB-SubCell"/>
</dbReference>
<feature type="transmembrane region" description="Helical" evidence="9">
    <location>
        <begin position="171"/>
        <end position="192"/>
    </location>
</feature>
<gene>
    <name evidence="10" type="primary">yrbD</name>
    <name evidence="10" type="ORF">GCM10007425_26190</name>
</gene>
<dbReference type="InterPro" id="IPR001463">
    <property type="entry name" value="Na/Ala_symport"/>
</dbReference>
<evidence type="ECO:0000256" key="3">
    <source>
        <dbReference type="ARBA" id="ARBA00022448"/>
    </source>
</evidence>
<organism evidence="10 11">
    <name type="scientific">Lysinibacillus alkalisoli</name>
    <dbReference type="NCBI Taxonomy" id="1911548"/>
    <lineage>
        <taxon>Bacteria</taxon>
        <taxon>Bacillati</taxon>
        <taxon>Bacillota</taxon>
        <taxon>Bacilli</taxon>
        <taxon>Bacillales</taxon>
        <taxon>Bacillaceae</taxon>
        <taxon>Lysinibacillus</taxon>
    </lineage>
</organism>
<comment type="caution">
    <text evidence="10">The sequence shown here is derived from an EMBL/GenBank/DDBJ whole genome shotgun (WGS) entry which is preliminary data.</text>
</comment>
<evidence type="ECO:0000256" key="4">
    <source>
        <dbReference type="ARBA" id="ARBA00022475"/>
    </source>
</evidence>
<evidence type="ECO:0000313" key="11">
    <source>
        <dbReference type="Proteomes" id="UP000616608"/>
    </source>
</evidence>
<keyword evidence="3 9" id="KW-0813">Transport</keyword>
<dbReference type="GO" id="GO:0005283">
    <property type="term" value="F:amino acid:sodium symporter activity"/>
    <property type="evidence" value="ECO:0007669"/>
    <property type="project" value="InterPro"/>
</dbReference>
<feature type="transmembrane region" description="Helical" evidence="9">
    <location>
        <begin position="139"/>
        <end position="159"/>
    </location>
</feature>
<keyword evidence="11" id="KW-1185">Reference proteome</keyword>
<dbReference type="NCBIfam" id="TIGR00835">
    <property type="entry name" value="agcS"/>
    <property type="match status" value="1"/>
</dbReference>
<feature type="transmembrane region" description="Helical" evidence="9">
    <location>
        <begin position="428"/>
        <end position="448"/>
    </location>
</feature>
<feature type="transmembrane region" description="Helical" evidence="9">
    <location>
        <begin position="355"/>
        <end position="377"/>
    </location>
</feature>
<evidence type="ECO:0000256" key="6">
    <source>
        <dbReference type="ARBA" id="ARBA00022847"/>
    </source>
</evidence>
<keyword evidence="6 9" id="KW-0769">Symport</keyword>
<feature type="transmembrane region" description="Helical" evidence="9">
    <location>
        <begin position="397"/>
        <end position="422"/>
    </location>
</feature>
<dbReference type="RefSeq" id="WP_188615518.1">
    <property type="nucleotide sequence ID" value="NZ_BMJT01000009.1"/>
</dbReference>
<evidence type="ECO:0000256" key="5">
    <source>
        <dbReference type="ARBA" id="ARBA00022692"/>
    </source>
</evidence>
<evidence type="ECO:0000256" key="9">
    <source>
        <dbReference type="RuleBase" id="RU363064"/>
    </source>
</evidence>
<dbReference type="PANTHER" id="PTHR30330:SF7">
    <property type="entry name" value="SODIUM_PROTON-DEPENDENT ALANINE CARRIER PROTEIN YRBD-RELATED"/>
    <property type="match status" value="1"/>
</dbReference>
<keyword evidence="8 9" id="KW-0472">Membrane</keyword>
<dbReference type="EMBL" id="BMJT01000009">
    <property type="protein sequence ID" value="GGG30347.1"/>
    <property type="molecule type" value="Genomic_DNA"/>
</dbReference>
<dbReference type="AlphaFoldDB" id="A0A917LJC9"/>
<accession>A0A917LJC9</accession>